<dbReference type="SMART" id="SM00175">
    <property type="entry name" value="RAB"/>
    <property type="match status" value="1"/>
</dbReference>
<dbReference type="AlphaFoldDB" id="X1BQL9"/>
<dbReference type="PRINTS" id="PR00449">
    <property type="entry name" value="RASTRNSFRMNG"/>
</dbReference>
<dbReference type="GO" id="GO:0005525">
    <property type="term" value="F:GTP binding"/>
    <property type="evidence" value="ECO:0007669"/>
    <property type="project" value="InterPro"/>
</dbReference>
<dbReference type="Pfam" id="PF00071">
    <property type="entry name" value="Ras"/>
    <property type="match status" value="1"/>
</dbReference>
<protein>
    <recommendedName>
        <fullName evidence="3">GTP-binding protein</fullName>
    </recommendedName>
</protein>
<comment type="caution">
    <text evidence="2">The sequence shown here is derived from an EMBL/GenBank/DDBJ whole genome shotgun (WGS) entry which is preliminary data.</text>
</comment>
<dbReference type="GO" id="GO:0003924">
    <property type="term" value="F:GTPase activity"/>
    <property type="evidence" value="ECO:0007669"/>
    <property type="project" value="InterPro"/>
</dbReference>
<accession>X1BQL9</accession>
<gene>
    <name evidence="2" type="ORF">S01H4_41294</name>
</gene>
<dbReference type="NCBIfam" id="TIGR00231">
    <property type="entry name" value="small_GTP"/>
    <property type="match status" value="1"/>
</dbReference>
<evidence type="ECO:0008006" key="3">
    <source>
        <dbReference type="Google" id="ProtNLM"/>
    </source>
</evidence>
<dbReference type="InterPro" id="IPR005225">
    <property type="entry name" value="Small_GTP-bd"/>
</dbReference>
<organism evidence="2">
    <name type="scientific">marine sediment metagenome</name>
    <dbReference type="NCBI Taxonomy" id="412755"/>
    <lineage>
        <taxon>unclassified sequences</taxon>
        <taxon>metagenomes</taxon>
        <taxon>ecological metagenomes</taxon>
    </lineage>
</organism>
<evidence type="ECO:0000256" key="1">
    <source>
        <dbReference type="ARBA" id="ARBA00022741"/>
    </source>
</evidence>
<sequence>TIGSSIARKEFMLKNIAIKVNIWDIGGQKSFNPLNPVFFTNVDAAFLVFDLTQPKETLPELEIDYLTNLSKYTNECIAFVIGNKSDLISTKKELENIANHYKIKNLPLILISAKTQENLYDAFDLIIFSFLKEWEKGLTSKKFHGISKEFLNLINKTEEQLKDLFVNLGDVDSILISSKAAPQLTKKKISSSVPDLNSVTELVDYVRYKEKIEEFNKIKGQIIDSFDNKLTIIKDLISSLKRTPINSLIDTIDNTMEQLNDIKADFEFNLDSLLNLEKSEKKVKEEME</sequence>
<dbReference type="Gene3D" id="3.40.50.300">
    <property type="entry name" value="P-loop containing nucleotide triphosphate hydrolases"/>
    <property type="match status" value="1"/>
</dbReference>
<name>X1BQL9_9ZZZZ</name>
<dbReference type="EMBL" id="BART01022570">
    <property type="protein sequence ID" value="GAG98054.1"/>
    <property type="molecule type" value="Genomic_DNA"/>
</dbReference>
<dbReference type="InterPro" id="IPR027417">
    <property type="entry name" value="P-loop_NTPase"/>
</dbReference>
<reference evidence="2" key="1">
    <citation type="journal article" date="2014" name="Front. Microbiol.">
        <title>High frequency of phylogenetically diverse reductive dehalogenase-homologous genes in deep subseafloor sedimentary metagenomes.</title>
        <authorList>
            <person name="Kawai M."/>
            <person name="Futagami T."/>
            <person name="Toyoda A."/>
            <person name="Takaki Y."/>
            <person name="Nishi S."/>
            <person name="Hori S."/>
            <person name="Arai W."/>
            <person name="Tsubouchi T."/>
            <person name="Morono Y."/>
            <person name="Uchiyama I."/>
            <person name="Ito T."/>
            <person name="Fujiyama A."/>
            <person name="Inagaki F."/>
            <person name="Takami H."/>
        </authorList>
    </citation>
    <scope>NUCLEOTIDE SEQUENCE</scope>
    <source>
        <strain evidence="2">Expedition CK06-06</strain>
    </source>
</reference>
<feature type="non-terminal residue" evidence="2">
    <location>
        <position position="288"/>
    </location>
</feature>
<evidence type="ECO:0000313" key="2">
    <source>
        <dbReference type="EMBL" id="GAG98054.1"/>
    </source>
</evidence>
<proteinExistence type="predicted"/>
<dbReference type="SUPFAM" id="SSF52540">
    <property type="entry name" value="P-loop containing nucleoside triphosphate hydrolases"/>
    <property type="match status" value="1"/>
</dbReference>
<keyword evidence="1" id="KW-0547">Nucleotide-binding</keyword>
<dbReference type="InterPro" id="IPR001806">
    <property type="entry name" value="Small_GTPase"/>
</dbReference>
<dbReference type="PANTHER" id="PTHR47978">
    <property type="match status" value="1"/>
</dbReference>
<dbReference type="PROSITE" id="PS51419">
    <property type="entry name" value="RAB"/>
    <property type="match status" value="1"/>
</dbReference>
<feature type="non-terminal residue" evidence="2">
    <location>
        <position position="1"/>
    </location>
</feature>